<dbReference type="PANTHER" id="PTHR10856">
    <property type="entry name" value="CORONIN"/>
    <property type="match status" value="1"/>
</dbReference>
<feature type="region of interest" description="Disordered" evidence="1">
    <location>
        <begin position="95"/>
        <end position="165"/>
    </location>
</feature>
<dbReference type="GO" id="GO:0007015">
    <property type="term" value="P:actin filament organization"/>
    <property type="evidence" value="ECO:0007669"/>
    <property type="project" value="TreeGrafter"/>
</dbReference>
<dbReference type="Pfam" id="PF16300">
    <property type="entry name" value="WD40_4"/>
    <property type="match status" value="1"/>
</dbReference>
<evidence type="ECO:0000313" key="3">
    <source>
        <dbReference type="Proteomes" id="UP000311919"/>
    </source>
</evidence>
<protein>
    <submittedName>
        <fullName evidence="2">Coronin-1B isoform 1</fullName>
    </submittedName>
</protein>
<reference evidence="2 3" key="1">
    <citation type="submission" date="2019-03" db="EMBL/GenBank/DDBJ databases">
        <title>An improved genome assembly of the fluke Schistosoma japonicum.</title>
        <authorList>
            <person name="Hu W."/>
            <person name="Luo F."/>
            <person name="Yin M."/>
            <person name="Mo X."/>
            <person name="Sun C."/>
            <person name="Wu Q."/>
            <person name="Zhu B."/>
            <person name="Xiang M."/>
            <person name="Wang J."/>
            <person name="Wang Y."/>
            <person name="Zhang T."/>
            <person name="Xu B."/>
            <person name="Zheng H."/>
            <person name="Feng Z."/>
        </authorList>
    </citation>
    <scope>NUCLEOTIDE SEQUENCE [LARGE SCALE GENOMIC DNA]</scope>
    <source>
        <strain evidence="2">HuSjv2</strain>
        <tissue evidence="2">Worms</tissue>
    </source>
</reference>
<sequence length="221" mass="24557">MGWMPKRGLDVNQNEIARFYKLYAKGLCEVIPFIVPRKSELFQDDLYPDTIGDVPSLTAEEWLSGKDADPVLISLKEGYVPKSKPKKCIGKLISSSTAGNEEQDSSLSVPQTKITSHQSRQPGSRSPNLENPPKTDHLDVQRQRLTKSTPPKDIPPEPVNGVSTGACHVNPSDVQHLMEDIRKMKIIIKGHERRIRNLEERLDLTDSGGDCVSSMSVSSIK</sequence>
<keyword evidence="3" id="KW-1185">Reference proteome</keyword>
<dbReference type="AlphaFoldDB" id="A0A4Z2DQ36"/>
<accession>A0A4Z2DQ36</accession>
<dbReference type="Proteomes" id="UP000311919">
    <property type="component" value="Unassembled WGS sequence"/>
</dbReference>
<feature type="compositionally biased region" description="Basic and acidic residues" evidence="1">
    <location>
        <begin position="133"/>
        <end position="142"/>
    </location>
</feature>
<organism evidence="2 3">
    <name type="scientific">Schistosoma japonicum</name>
    <name type="common">Blood fluke</name>
    <dbReference type="NCBI Taxonomy" id="6182"/>
    <lineage>
        <taxon>Eukaryota</taxon>
        <taxon>Metazoa</taxon>
        <taxon>Spiralia</taxon>
        <taxon>Lophotrochozoa</taxon>
        <taxon>Platyhelminthes</taxon>
        <taxon>Trematoda</taxon>
        <taxon>Digenea</taxon>
        <taxon>Strigeidida</taxon>
        <taxon>Schistosomatoidea</taxon>
        <taxon>Schistosomatidae</taxon>
        <taxon>Schistosoma</taxon>
    </lineage>
</organism>
<dbReference type="InterPro" id="IPR015505">
    <property type="entry name" value="Coronin"/>
</dbReference>
<gene>
    <name evidence="2" type="ORF">EWB00_010113</name>
</gene>
<evidence type="ECO:0000313" key="2">
    <source>
        <dbReference type="EMBL" id="TNN18538.1"/>
    </source>
</evidence>
<dbReference type="PANTHER" id="PTHR10856:SF0">
    <property type="entry name" value="CORONIN"/>
    <property type="match status" value="1"/>
</dbReference>
<proteinExistence type="predicted"/>
<dbReference type="EMBL" id="SKCS01000071">
    <property type="protein sequence ID" value="TNN18538.1"/>
    <property type="molecule type" value="Genomic_DNA"/>
</dbReference>
<dbReference type="OrthoDB" id="1850764at2759"/>
<feature type="compositionally biased region" description="Polar residues" evidence="1">
    <location>
        <begin position="95"/>
        <end position="129"/>
    </location>
</feature>
<name>A0A4Z2DQ36_SCHJA</name>
<evidence type="ECO:0000256" key="1">
    <source>
        <dbReference type="SAM" id="MobiDB-lite"/>
    </source>
</evidence>
<comment type="caution">
    <text evidence="2">The sequence shown here is derived from an EMBL/GenBank/DDBJ whole genome shotgun (WGS) entry which is preliminary data.</text>
</comment>
<dbReference type="SMART" id="SM01167">
    <property type="entry name" value="DUF1900"/>
    <property type="match status" value="1"/>
</dbReference>
<dbReference type="GO" id="GO:0051015">
    <property type="term" value="F:actin filament binding"/>
    <property type="evidence" value="ECO:0007669"/>
    <property type="project" value="TreeGrafter"/>
</dbReference>